<dbReference type="PANTHER" id="PTHR43685">
    <property type="entry name" value="GLYCOSYLTRANSFERASE"/>
    <property type="match status" value="1"/>
</dbReference>
<keyword evidence="2" id="KW-0328">Glycosyltransferase</keyword>
<protein>
    <recommendedName>
        <fullName evidence="4">Glycosyltransferase 2-like domain-containing protein</fullName>
    </recommendedName>
</protein>
<accession>A0A261UN85</accession>
<sequence>MPVHNCAPFLAEALDSLLNQRDLTLELIAVNDGSTDDSLAVLRAAARDDSRITIIDQSNQGPAVARNAGLHAARGDWVAFADADDWLAPGALAGWHRHACAQNLDVLIGNGYRFDDDPRVPVGRPLLKRQPWGEVMSGAAWIVRCTEQDEWPHYVWLQFIRRRLIQQHRLRFAAALLHEDILWTLDVALAARRMGFAEPPAYGYRNNPASIVNSPSQASIARRAHSYIHILRALVESSASSRGNPALRRALLRHANVECAYFDQLLRKKLRGGALRREVARSFHETRLWRALWRGAAGMRQYRRLARCYMAVMRFRR</sequence>
<evidence type="ECO:0000259" key="4">
    <source>
        <dbReference type="Pfam" id="PF00535"/>
    </source>
</evidence>
<dbReference type="Proteomes" id="UP000215767">
    <property type="component" value="Unassembled WGS sequence"/>
</dbReference>
<dbReference type="InterPro" id="IPR029044">
    <property type="entry name" value="Nucleotide-diphossugar_trans"/>
</dbReference>
<proteinExistence type="inferred from homology"/>
<name>A0A261UN85_9BORD</name>
<gene>
    <name evidence="5" type="ORF">CAL28_13510</name>
</gene>
<organism evidence="5 6">
    <name type="scientific">Bordetella genomosp. 11</name>
    <dbReference type="NCBI Taxonomy" id="1416808"/>
    <lineage>
        <taxon>Bacteria</taxon>
        <taxon>Pseudomonadati</taxon>
        <taxon>Pseudomonadota</taxon>
        <taxon>Betaproteobacteria</taxon>
        <taxon>Burkholderiales</taxon>
        <taxon>Alcaligenaceae</taxon>
        <taxon>Bordetella</taxon>
    </lineage>
</organism>
<evidence type="ECO:0000313" key="6">
    <source>
        <dbReference type="Proteomes" id="UP000215767"/>
    </source>
</evidence>
<keyword evidence="3" id="KW-0808">Transferase</keyword>
<keyword evidence="6" id="KW-1185">Reference proteome</keyword>
<dbReference type="OrthoDB" id="9798249at2"/>
<dbReference type="InterPro" id="IPR050834">
    <property type="entry name" value="Glycosyltransf_2"/>
</dbReference>
<dbReference type="AlphaFoldDB" id="A0A261UN85"/>
<dbReference type="SUPFAM" id="SSF53448">
    <property type="entry name" value="Nucleotide-diphospho-sugar transferases"/>
    <property type="match status" value="1"/>
</dbReference>
<feature type="domain" description="Glycosyltransferase 2-like" evidence="4">
    <location>
        <begin position="1"/>
        <end position="120"/>
    </location>
</feature>
<dbReference type="GO" id="GO:0016757">
    <property type="term" value="F:glycosyltransferase activity"/>
    <property type="evidence" value="ECO:0007669"/>
    <property type="project" value="UniProtKB-KW"/>
</dbReference>
<dbReference type="Gene3D" id="3.90.550.10">
    <property type="entry name" value="Spore Coat Polysaccharide Biosynthesis Protein SpsA, Chain A"/>
    <property type="match status" value="1"/>
</dbReference>
<dbReference type="CDD" id="cd00761">
    <property type="entry name" value="Glyco_tranf_GTA_type"/>
    <property type="match status" value="1"/>
</dbReference>
<comment type="similarity">
    <text evidence="1">Belongs to the glycosyltransferase 2 family.</text>
</comment>
<dbReference type="Pfam" id="PF00535">
    <property type="entry name" value="Glycos_transf_2"/>
    <property type="match status" value="1"/>
</dbReference>
<comment type="caution">
    <text evidence="5">The sequence shown here is derived from an EMBL/GenBank/DDBJ whole genome shotgun (WGS) entry which is preliminary data.</text>
</comment>
<dbReference type="PANTHER" id="PTHR43685:SF5">
    <property type="entry name" value="GLYCOSYLTRANSFERASE EPSE-RELATED"/>
    <property type="match status" value="1"/>
</dbReference>
<evidence type="ECO:0000313" key="5">
    <source>
        <dbReference type="EMBL" id="OZI63336.1"/>
    </source>
</evidence>
<evidence type="ECO:0000256" key="2">
    <source>
        <dbReference type="ARBA" id="ARBA00022676"/>
    </source>
</evidence>
<evidence type="ECO:0000256" key="3">
    <source>
        <dbReference type="ARBA" id="ARBA00022679"/>
    </source>
</evidence>
<dbReference type="EMBL" id="NEVS01000004">
    <property type="protein sequence ID" value="OZI63336.1"/>
    <property type="molecule type" value="Genomic_DNA"/>
</dbReference>
<evidence type="ECO:0000256" key="1">
    <source>
        <dbReference type="ARBA" id="ARBA00006739"/>
    </source>
</evidence>
<dbReference type="InterPro" id="IPR001173">
    <property type="entry name" value="Glyco_trans_2-like"/>
</dbReference>
<reference evidence="6" key="1">
    <citation type="submission" date="2017-05" db="EMBL/GenBank/DDBJ databases">
        <title>Complete and WGS of Bordetella genogroups.</title>
        <authorList>
            <person name="Spilker T."/>
            <person name="Lipuma J."/>
        </authorList>
    </citation>
    <scope>NUCLEOTIDE SEQUENCE [LARGE SCALE GENOMIC DNA]</scope>
    <source>
        <strain evidence="6">AU8856</strain>
    </source>
</reference>